<dbReference type="InterPro" id="IPR003540">
    <property type="entry name" value="ADP-ribosyltransferase"/>
</dbReference>
<accession>A0ABU2KY52</accession>
<name>A0ABU2KY52_9ACTN</name>
<dbReference type="SUPFAM" id="SSF56399">
    <property type="entry name" value="ADP-ribosylation"/>
    <property type="match status" value="1"/>
</dbReference>
<evidence type="ECO:0000259" key="2">
    <source>
        <dbReference type="Pfam" id="PF03496"/>
    </source>
</evidence>
<dbReference type="EMBL" id="JAVREK010000022">
    <property type="protein sequence ID" value="MDT0304225.1"/>
    <property type="molecule type" value="Genomic_DNA"/>
</dbReference>
<evidence type="ECO:0000313" key="4">
    <source>
        <dbReference type="Proteomes" id="UP001183226"/>
    </source>
</evidence>
<gene>
    <name evidence="3" type="ORF">RM446_19070</name>
</gene>
<organism evidence="3 4">
    <name type="scientific">Streptomonospora wellingtoniae</name>
    <dbReference type="NCBI Taxonomy" id="3075544"/>
    <lineage>
        <taxon>Bacteria</taxon>
        <taxon>Bacillati</taxon>
        <taxon>Actinomycetota</taxon>
        <taxon>Actinomycetes</taxon>
        <taxon>Streptosporangiales</taxon>
        <taxon>Nocardiopsidaceae</taxon>
        <taxon>Streptomonospora</taxon>
    </lineage>
</organism>
<feature type="compositionally biased region" description="Acidic residues" evidence="1">
    <location>
        <begin position="445"/>
        <end position="455"/>
    </location>
</feature>
<comment type="caution">
    <text evidence="3">The sequence shown here is derived from an EMBL/GenBank/DDBJ whole genome shotgun (WGS) entry which is preliminary data.</text>
</comment>
<dbReference type="PROSITE" id="PS51996">
    <property type="entry name" value="TR_MART"/>
    <property type="match status" value="1"/>
</dbReference>
<feature type="compositionally biased region" description="Polar residues" evidence="1">
    <location>
        <begin position="468"/>
        <end position="477"/>
    </location>
</feature>
<proteinExistence type="predicted"/>
<protein>
    <submittedName>
        <fullName evidence="3">ADP-ribosyltransferase</fullName>
    </submittedName>
</protein>
<reference evidence="4" key="1">
    <citation type="submission" date="2023-07" db="EMBL/GenBank/DDBJ databases">
        <title>30 novel species of actinomycetes from the DSMZ collection.</title>
        <authorList>
            <person name="Nouioui I."/>
        </authorList>
    </citation>
    <scope>NUCLEOTIDE SEQUENCE [LARGE SCALE GENOMIC DNA]</scope>
    <source>
        <strain evidence="4">DSM 45055</strain>
    </source>
</reference>
<evidence type="ECO:0000313" key="3">
    <source>
        <dbReference type="EMBL" id="MDT0304225.1"/>
    </source>
</evidence>
<dbReference type="Pfam" id="PF03496">
    <property type="entry name" value="ADPrib_exo_Tox"/>
    <property type="match status" value="1"/>
</dbReference>
<dbReference type="Gene3D" id="3.90.176.10">
    <property type="entry name" value="Toxin ADP-ribosyltransferase, Chain A, domain 1"/>
    <property type="match status" value="1"/>
</dbReference>
<feature type="domain" description="ADP ribosyltransferase" evidence="2">
    <location>
        <begin position="502"/>
        <end position="661"/>
    </location>
</feature>
<evidence type="ECO:0000256" key="1">
    <source>
        <dbReference type="SAM" id="MobiDB-lite"/>
    </source>
</evidence>
<feature type="region of interest" description="Disordered" evidence="1">
    <location>
        <begin position="394"/>
        <end position="478"/>
    </location>
</feature>
<sequence>MINPDEVPVPQVDCDAVETAGENLKSDGTDVSQAGQDIKSSWKGLEGIYAAPEAETLFAAIDPVATKGDDFDGVVTKVGTALITFAGEVRPIKARLKALKADAESFVSDVEGDDDWREDEDKVNEHNDLNNDILQAVFEYQSAERDCANAITSLFGGTTFVAQEPGGETDLGPNEEAHGTTEALKGIETPWATPQEYDAPWYEDAWNGVKDFGVGFAEDLGSLVGLYGEDGWGVGSWSEWGSNLKNNWGDTLAGLGSLVGLYGENGWGVSSWGEWGSNLGNGWTEFAHAIVPWREWGDRPGYVITQTICNVGSMFVGGAGVVKALAKGARKVGGNGDVDVDANRPDADVDLQDASRLGDNPGQTTQGLQNQLDDLDIDQQQLDGIQDSLDEAEGFETQPTPVGGGDPIDAGDNTPSGGGNGNSDGVPDGDSTPDGDGHTAPDGDGVPDGDGDPTPEDGATSDPAESASPDNLTSLSPEQRIDRAEALVSDGARTFSNNAEASRYGRGYWNDYVENLPYEQRAAITDYTRDKPHYPTYREINGQLRQGGPFDPAVEHDIENIDKALAGRPIPEDVVISRGTGLGHLSVEPQNMRNDPDGFTDPGYLSTSLGRPGGVFGWKEAVLHLRVPAGTPALWVEKAAAGGAERELLLGRGVTYRVHDAIRSGGQWQIYGEVVPPG</sequence>
<dbReference type="Proteomes" id="UP001183226">
    <property type="component" value="Unassembled WGS sequence"/>
</dbReference>
<keyword evidence="4" id="KW-1185">Reference proteome</keyword>
<dbReference type="RefSeq" id="WP_311546717.1">
    <property type="nucleotide sequence ID" value="NZ_JAVREK010000022.1"/>
</dbReference>